<dbReference type="PANTHER" id="PTHR30308:SF2">
    <property type="entry name" value="SSRA-BINDING PROTEIN"/>
    <property type="match status" value="1"/>
</dbReference>
<dbReference type="GO" id="GO:0005829">
    <property type="term" value="C:cytosol"/>
    <property type="evidence" value="ECO:0007669"/>
    <property type="project" value="TreeGrafter"/>
</dbReference>
<comment type="subcellular location">
    <subcellularLocation>
        <location evidence="3">Cytoplasm</location>
    </subcellularLocation>
    <text evidence="3">The tmRNA-SmpB complex associates with stalled 70S ribosomes.</text>
</comment>
<dbReference type="InterPro" id="IPR023620">
    <property type="entry name" value="SmpB"/>
</dbReference>
<dbReference type="EMBL" id="FUWU01000006">
    <property type="protein sequence ID" value="SJZ43354.1"/>
    <property type="molecule type" value="Genomic_DNA"/>
</dbReference>
<dbReference type="RefSeq" id="WP_073306186.1">
    <property type="nucleotide sequence ID" value="NZ_FRAW01000048.1"/>
</dbReference>
<dbReference type="NCBIfam" id="TIGR00086">
    <property type="entry name" value="smpB"/>
    <property type="match status" value="1"/>
</dbReference>
<dbReference type="NCBIfam" id="NF003843">
    <property type="entry name" value="PRK05422.1"/>
    <property type="match status" value="1"/>
</dbReference>
<keyword evidence="1 3" id="KW-0963">Cytoplasm</keyword>
<accession>A0A1T4KLT2</accession>
<dbReference type="HAMAP" id="MF_00023">
    <property type="entry name" value="SmpB"/>
    <property type="match status" value="1"/>
</dbReference>
<keyword evidence="6" id="KW-1185">Reference proteome</keyword>
<dbReference type="Gene3D" id="2.40.280.10">
    <property type="match status" value="1"/>
</dbReference>
<accession>A0A1M6YV55</accession>
<dbReference type="CDD" id="cd09294">
    <property type="entry name" value="SmpB"/>
    <property type="match status" value="1"/>
</dbReference>
<dbReference type="GO" id="GO:0003723">
    <property type="term" value="F:RNA binding"/>
    <property type="evidence" value="ECO:0007669"/>
    <property type="project" value="UniProtKB-UniRule"/>
</dbReference>
<dbReference type="PANTHER" id="PTHR30308">
    <property type="entry name" value="TMRNA-BINDING COMPONENT OF TRANS-TRANSLATION TAGGING COMPLEX"/>
    <property type="match status" value="1"/>
</dbReference>
<evidence type="ECO:0000256" key="3">
    <source>
        <dbReference type="HAMAP-Rule" id="MF_00023"/>
    </source>
</evidence>
<dbReference type="GO" id="GO:0070930">
    <property type="term" value="P:trans-translation-dependent protein tagging"/>
    <property type="evidence" value="ECO:0007669"/>
    <property type="project" value="TreeGrafter"/>
</dbReference>
<protein>
    <recommendedName>
        <fullName evidence="3">SsrA-binding protein</fullName>
    </recommendedName>
    <alternativeName>
        <fullName evidence="3">Small protein B</fullName>
    </alternativeName>
</protein>
<dbReference type="SUPFAM" id="SSF74982">
    <property type="entry name" value="Small protein B (SmpB)"/>
    <property type="match status" value="1"/>
</dbReference>
<reference evidence="6" key="1">
    <citation type="submission" date="2016-11" db="EMBL/GenBank/DDBJ databases">
        <authorList>
            <person name="Varghese N."/>
            <person name="Submissions S."/>
        </authorList>
    </citation>
    <scope>NUCLEOTIDE SEQUENCE [LARGE SCALE GENOMIC DNA]</scope>
    <source>
        <strain evidence="6">UWOS</strain>
    </source>
</reference>
<sequence>MANNQNIPKTPTIVNRKAQHLYFIESRFEVGIVLVGSEIKSIRAGKCSFSEAWVEVSKDKNELWLVGAHIDEYFFAKRFGHEPQRKRKLLAHVSEIQKMRKATELKGLTLIPLKLYFKQRYAKLEIGICRGKDQRDKRADVIARDEKLAIARIVKAGGRH</sequence>
<reference evidence="5 7" key="3">
    <citation type="submission" date="2017-02" db="EMBL/GenBank/DDBJ databases">
        <authorList>
            <person name="Peterson S.W."/>
        </authorList>
    </citation>
    <scope>NUCLEOTIDE SEQUENCE [LARGE SCALE GENOMIC DNA]</scope>
    <source>
        <strain evidence="5 7">ATCC 43854</strain>
    </source>
</reference>
<evidence type="ECO:0000313" key="4">
    <source>
        <dbReference type="EMBL" id="SHL21983.1"/>
    </source>
</evidence>
<evidence type="ECO:0000313" key="7">
    <source>
        <dbReference type="Proteomes" id="UP000190449"/>
    </source>
</evidence>
<comment type="similarity">
    <text evidence="3">Belongs to the SmpB family.</text>
</comment>
<dbReference type="EMBL" id="FRAW01000048">
    <property type="protein sequence ID" value="SHL21983.1"/>
    <property type="molecule type" value="Genomic_DNA"/>
</dbReference>
<dbReference type="Proteomes" id="UP000190449">
    <property type="component" value="Unassembled WGS sequence"/>
</dbReference>
<name>A0A1M6YV55_9BACT</name>
<proteinExistence type="inferred from homology"/>
<reference evidence="4" key="2">
    <citation type="submission" date="2016-11" db="EMBL/GenBank/DDBJ databases">
        <authorList>
            <person name="Jaros S."/>
            <person name="Januszkiewicz K."/>
            <person name="Wedrychowicz H."/>
        </authorList>
    </citation>
    <scope>NUCLEOTIDE SEQUENCE [LARGE SCALE GENOMIC DNA]</scope>
    <source>
        <strain evidence="4">UWOS</strain>
    </source>
</reference>
<evidence type="ECO:0000313" key="5">
    <source>
        <dbReference type="EMBL" id="SJZ43354.1"/>
    </source>
</evidence>
<dbReference type="GO" id="GO:0070929">
    <property type="term" value="P:trans-translation"/>
    <property type="evidence" value="ECO:0007669"/>
    <property type="project" value="UniProtKB-UniRule"/>
</dbReference>
<dbReference type="STRING" id="28122.SAMN02745108_00544"/>
<comment type="function">
    <text evidence="3">Required for rescue of stalled ribosomes mediated by trans-translation. Binds to transfer-messenger RNA (tmRNA), required for stable association of tmRNA with ribosomes. tmRNA and SmpB together mimic tRNA shape, replacing the anticodon stem-loop with SmpB. tmRNA is encoded by the ssrA gene; the 2 termini fold to resemble tRNA(Ala) and it encodes a 'tag peptide', a short internal open reading frame. During trans-translation Ala-aminoacylated tmRNA acts like a tRNA, entering the A-site of stalled ribosomes, displacing the stalled mRNA. The ribosome then switches to translate the ORF on the tmRNA; the nascent peptide is terminated with the 'tag peptide' encoded by the tmRNA and targeted for degradation. The ribosome is freed to recommence translation, which seems to be the essential function of trans-translation.</text>
</comment>
<keyword evidence="2 3" id="KW-0694">RNA-binding</keyword>
<dbReference type="Pfam" id="PF01668">
    <property type="entry name" value="SmpB"/>
    <property type="match status" value="1"/>
</dbReference>
<evidence type="ECO:0000256" key="2">
    <source>
        <dbReference type="ARBA" id="ARBA00022884"/>
    </source>
</evidence>
<gene>
    <name evidence="3" type="primary">smpB</name>
    <name evidence="5" type="ORF">SAMN02745108_00544</name>
    <name evidence="4" type="ORF">SAMN05720469_14822</name>
</gene>
<dbReference type="InterPro" id="IPR000037">
    <property type="entry name" value="SsrA-bd_prot"/>
</dbReference>
<dbReference type="AlphaFoldDB" id="A0A1M6YV55"/>
<dbReference type="Proteomes" id="UP000184275">
    <property type="component" value="Unassembled WGS sequence"/>
</dbReference>
<evidence type="ECO:0000313" key="6">
    <source>
        <dbReference type="Proteomes" id="UP000184275"/>
    </source>
</evidence>
<organism evidence="4 6">
    <name type="scientific">Fibrobacter intestinalis</name>
    <dbReference type="NCBI Taxonomy" id="28122"/>
    <lineage>
        <taxon>Bacteria</taxon>
        <taxon>Pseudomonadati</taxon>
        <taxon>Fibrobacterota</taxon>
        <taxon>Fibrobacteria</taxon>
        <taxon>Fibrobacterales</taxon>
        <taxon>Fibrobacteraceae</taxon>
        <taxon>Fibrobacter</taxon>
    </lineage>
</organism>
<evidence type="ECO:0000256" key="1">
    <source>
        <dbReference type="ARBA" id="ARBA00022490"/>
    </source>
</evidence>